<dbReference type="Proteomes" id="UP000254107">
    <property type="component" value="Unassembled WGS sequence"/>
</dbReference>
<sequence>MKINSSQFKQTIICYGICQILCFVMLWIYYLSLGKTMIDALTNTIFIMVFFKINMIIMLFSMLFSWNVYL</sequence>
<dbReference type="AlphaFoldDB" id="A0A378QHG9"/>
<evidence type="ECO:0000313" key="2">
    <source>
        <dbReference type="EMBL" id="STY98763.1"/>
    </source>
</evidence>
<evidence type="ECO:0000256" key="1">
    <source>
        <dbReference type="SAM" id="Phobius"/>
    </source>
</evidence>
<proteinExistence type="predicted"/>
<organism evidence="2 3">
    <name type="scientific">Moraxella lacunata</name>
    <dbReference type="NCBI Taxonomy" id="477"/>
    <lineage>
        <taxon>Bacteria</taxon>
        <taxon>Pseudomonadati</taxon>
        <taxon>Pseudomonadota</taxon>
        <taxon>Gammaproteobacteria</taxon>
        <taxon>Moraxellales</taxon>
        <taxon>Moraxellaceae</taxon>
        <taxon>Moraxella</taxon>
    </lineage>
</organism>
<reference evidence="2 3" key="1">
    <citation type="submission" date="2018-06" db="EMBL/GenBank/DDBJ databases">
        <authorList>
            <consortium name="Pathogen Informatics"/>
            <person name="Doyle S."/>
        </authorList>
    </citation>
    <scope>NUCLEOTIDE SEQUENCE [LARGE SCALE GENOMIC DNA]</scope>
    <source>
        <strain evidence="2 3">NCTC7911</strain>
    </source>
</reference>
<gene>
    <name evidence="2" type="ORF">NCTC7911_00126</name>
</gene>
<keyword evidence="1" id="KW-1133">Transmembrane helix</keyword>
<keyword evidence="1" id="KW-0812">Transmembrane</keyword>
<evidence type="ECO:0000313" key="3">
    <source>
        <dbReference type="Proteomes" id="UP000254107"/>
    </source>
</evidence>
<name>A0A378QHG9_MORLA</name>
<keyword evidence="3" id="KW-1185">Reference proteome</keyword>
<keyword evidence="1" id="KW-0472">Membrane</keyword>
<feature type="transmembrane region" description="Helical" evidence="1">
    <location>
        <begin position="12"/>
        <end position="33"/>
    </location>
</feature>
<dbReference type="EMBL" id="UGQC01000001">
    <property type="protein sequence ID" value="STY98763.1"/>
    <property type="molecule type" value="Genomic_DNA"/>
</dbReference>
<feature type="transmembrane region" description="Helical" evidence="1">
    <location>
        <begin position="45"/>
        <end position="69"/>
    </location>
</feature>
<protein>
    <submittedName>
        <fullName evidence="2">Uncharacterized protein</fullName>
    </submittedName>
</protein>
<accession>A0A378QHG9</accession>